<evidence type="ECO:0000313" key="7">
    <source>
        <dbReference type="Proteomes" id="UP000268162"/>
    </source>
</evidence>
<organism evidence="6 7">
    <name type="scientific">Dimargaris cristalligena</name>
    <dbReference type="NCBI Taxonomy" id="215637"/>
    <lineage>
        <taxon>Eukaryota</taxon>
        <taxon>Fungi</taxon>
        <taxon>Fungi incertae sedis</taxon>
        <taxon>Zoopagomycota</taxon>
        <taxon>Kickxellomycotina</taxon>
        <taxon>Dimargaritomycetes</taxon>
        <taxon>Dimargaritales</taxon>
        <taxon>Dimargaritaceae</taxon>
        <taxon>Dimargaris</taxon>
    </lineage>
</organism>
<dbReference type="SMART" id="SM00479">
    <property type="entry name" value="EXOIII"/>
    <property type="match status" value="1"/>
</dbReference>
<evidence type="ECO:0000256" key="1">
    <source>
        <dbReference type="ARBA" id="ARBA00022722"/>
    </source>
</evidence>
<protein>
    <submittedName>
        <fullName evidence="6">Ribonuclease H-like domain-containing protein</fullName>
    </submittedName>
</protein>
<proteinExistence type="predicted"/>
<evidence type="ECO:0000313" key="6">
    <source>
        <dbReference type="EMBL" id="RKP34969.1"/>
    </source>
</evidence>
<name>A0A4V1J4B4_9FUNG</name>
<accession>A0A4V1J4B4</accession>
<dbReference type="PANTHER" id="PTHR23044:SF61">
    <property type="entry name" value="3'-5' EXORIBONUCLEASE 1-RELATED"/>
    <property type="match status" value="1"/>
</dbReference>
<feature type="region of interest" description="Disordered" evidence="4">
    <location>
        <begin position="11"/>
        <end position="30"/>
    </location>
</feature>
<evidence type="ECO:0000256" key="3">
    <source>
        <dbReference type="ARBA" id="ARBA00022839"/>
    </source>
</evidence>
<dbReference type="InterPro" id="IPR051274">
    <property type="entry name" value="3-5_Exoribonuclease"/>
</dbReference>
<keyword evidence="2" id="KW-0378">Hydrolase</keyword>
<reference evidence="7" key="1">
    <citation type="journal article" date="2018" name="Nat. Microbiol.">
        <title>Leveraging single-cell genomics to expand the fungal tree of life.</title>
        <authorList>
            <person name="Ahrendt S.R."/>
            <person name="Quandt C.A."/>
            <person name="Ciobanu D."/>
            <person name="Clum A."/>
            <person name="Salamov A."/>
            <person name="Andreopoulos B."/>
            <person name="Cheng J.F."/>
            <person name="Woyke T."/>
            <person name="Pelin A."/>
            <person name="Henrissat B."/>
            <person name="Reynolds N.K."/>
            <person name="Benny G.L."/>
            <person name="Smith M.E."/>
            <person name="James T.Y."/>
            <person name="Grigoriev I.V."/>
        </authorList>
    </citation>
    <scope>NUCLEOTIDE SEQUENCE [LARGE SCALE GENOMIC DNA]</scope>
    <source>
        <strain evidence="7">RSA 468</strain>
    </source>
</reference>
<evidence type="ECO:0000256" key="2">
    <source>
        <dbReference type="ARBA" id="ARBA00022801"/>
    </source>
</evidence>
<dbReference type="Pfam" id="PF00929">
    <property type="entry name" value="RNase_T"/>
    <property type="match status" value="1"/>
</dbReference>
<dbReference type="SUPFAM" id="SSF53098">
    <property type="entry name" value="Ribonuclease H-like"/>
    <property type="match status" value="1"/>
</dbReference>
<dbReference type="InterPro" id="IPR047201">
    <property type="entry name" value="ERI-1_3'hExo-like"/>
</dbReference>
<dbReference type="InterPro" id="IPR013520">
    <property type="entry name" value="Ribonucl_H"/>
</dbReference>
<dbReference type="InterPro" id="IPR036397">
    <property type="entry name" value="RNaseH_sf"/>
</dbReference>
<dbReference type="GO" id="GO:0000175">
    <property type="term" value="F:3'-5'-RNA exonuclease activity"/>
    <property type="evidence" value="ECO:0007669"/>
    <property type="project" value="InterPro"/>
</dbReference>
<dbReference type="Proteomes" id="UP000268162">
    <property type="component" value="Unassembled WGS sequence"/>
</dbReference>
<sequence>QYLIIVDFEATFDPPSSHPPTGGPNTRRTNNQEIIEFPLVVFDMKLNKVVDEFHHYVRPVHRPLLTRACIESTGIDQRTIDQADTFPSVFERARFFIGEYDMRARAAGGSLTFVTCGDWDLRKMLPQQCRLSGTSVPTCFRRWINVKKSFAEYFQTEPQNMRDMLSHLGLPLIGKHRSGIDDARNVASVLKRL</sequence>
<keyword evidence="1" id="KW-0540">Nuclease</keyword>
<dbReference type="STRING" id="215637.A0A4V1J4B4"/>
<keyword evidence="7" id="KW-1185">Reference proteome</keyword>
<dbReference type="AlphaFoldDB" id="A0A4V1J4B4"/>
<dbReference type="EMBL" id="ML003006">
    <property type="protein sequence ID" value="RKP34969.1"/>
    <property type="molecule type" value="Genomic_DNA"/>
</dbReference>
<dbReference type="PANTHER" id="PTHR23044">
    <property type="entry name" value="3'-5' EXONUCLEASE ERI1-RELATED"/>
    <property type="match status" value="1"/>
</dbReference>
<dbReference type="CDD" id="cd06133">
    <property type="entry name" value="ERI-1_3'hExo_like"/>
    <property type="match status" value="1"/>
</dbReference>
<dbReference type="GO" id="GO:0003676">
    <property type="term" value="F:nucleic acid binding"/>
    <property type="evidence" value="ECO:0007669"/>
    <property type="project" value="InterPro"/>
</dbReference>
<feature type="non-terminal residue" evidence="6">
    <location>
        <position position="193"/>
    </location>
</feature>
<evidence type="ECO:0000259" key="5">
    <source>
        <dbReference type="SMART" id="SM00479"/>
    </source>
</evidence>
<feature type="domain" description="Exonuclease" evidence="5">
    <location>
        <begin position="2"/>
        <end position="193"/>
    </location>
</feature>
<evidence type="ECO:0000256" key="4">
    <source>
        <dbReference type="SAM" id="MobiDB-lite"/>
    </source>
</evidence>
<feature type="non-terminal residue" evidence="6">
    <location>
        <position position="1"/>
    </location>
</feature>
<keyword evidence="3" id="KW-0269">Exonuclease</keyword>
<gene>
    <name evidence="6" type="ORF">BJ085DRAFT_10528</name>
</gene>
<dbReference type="InterPro" id="IPR012337">
    <property type="entry name" value="RNaseH-like_sf"/>
</dbReference>
<dbReference type="Gene3D" id="3.30.420.10">
    <property type="entry name" value="Ribonuclease H-like superfamily/Ribonuclease H"/>
    <property type="match status" value="1"/>
</dbReference>